<reference evidence="1" key="1">
    <citation type="journal article" date="2015" name="Nature">
        <title>Complex archaea that bridge the gap between prokaryotes and eukaryotes.</title>
        <authorList>
            <person name="Spang A."/>
            <person name="Saw J.H."/>
            <person name="Jorgensen S.L."/>
            <person name="Zaremba-Niedzwiedzka K."/>
            <person name="Martijn J."/>
            <person name="Lind A.E."/>
            <person name="van Eijk R."/>
            <person name="Schleper C."/>
            <person name="Guy L."/>
            <person name="Ettema T.J."/>
        </authorList>
    </citation>
    <scope>NUCLEOTIDE SEQUENCE</scope>
</reference>
<sequence length="144" mass="15663">MAEPYDTLRFNIVSRITDMYSNWNGVVQETNDLKNALSLDGNPNSYVKCGDLAIDLGAVRNNWGGGSSTLGGRLLSMFDYLNDGLGGGEVDMASILAAMMEATPEEIVQFMGITQAYKVAVWDAPFNEEFYAALARGFKVWGAS</sequence>
<dbReference type="AlphaFoldDB" id="A0A0F9LDY6"/>
<protein>
    <submittedName>
        <fullName evidence="1">Uncharacterized protein</fullName>
    </submittedName>
</protein>
<name>A0A0F9LDY6_9ZZZZ</name>
<proteinExistence type="predicted"/>
<evidence type="ECO:0000313" key="1">
    <source>
        <dbReference type="EMBL" id="KKM93179.1"/>
    </source>
</evidence>
<organism evidence="1">
    <name type="scientific">marine sediment metagenome</name>
    <dbReference type="NCBI Taxonomy" id="412755"/>
    <lineage>
        <taxon>unclassified sequences</taxon>
        <taxon>metagenomes</taxon>
        <taxon>ecological metagenomes</taxon>
    </lineage>
</organism>
<accession>A0A0F9LDY6</accession>
<gene>
    <name evidence="1" type="ORF">LCGC14_1211030</name>
</gene>
<dbReference type="EMBL" id="LAZR01006301">
    <property type="protein sequence ID" value="KKM93179.1"/>
    <property type="molecule type" value="Genomic_DNA"/>
</dbReference>
<comment type="caution">
    <text evidence="1">The sequence shown here is derived from an EMBL/GenBank/DDBJ whole genome shotgun (WGS) entry which is preliminary data.</text>
</comment>